<evidence type="ECO:0000313" key="1">
    <source>
        <dbReference type="EMBL" id="THC90373.1"/>
    </source>
</evidence>
<dbReference type="EMBL" id="SOSA01000528">
    <property type="protein sequence ID" value="THC90373.1"/>
    <property type="molecule type" value="Genomic_DNA"/>
</dbReference>
<protein>
    <submittedName>
        <fullName evidence="1">Uncharacterized protein</fullName>
    </submittedName>
</protein>
<reference evidence="1 2" key="1">
    <citation type="submission" date="2019-03" db="EMBL/GenBank/DDBJ databases">
        <title>The genome sequence of a newly discovered highly antifungal drug resistant Aspergillus species, Aspergillus tanneri NIH 1004.</title>
        <authorList>
            <person name="Mounaud S."/>
            <person name="Singh I."/>
            <person name="Joardar V."/>
            <person name="Pakala S."/>
            <person name="Pakala S."/>
            <person name="Venepally P."/>
            <person name="Hoover J."/>
            <person name="Nierman W."/>
            <person name="Chung J."/>
            <person name="Losada L."/>
        </authorList>
    </citation>
    <scope>NUCLEOTIDE SEQUENCE [LARGE SCALE GENOMIC DNA]</scope>
    <source>
        <strain evidence="1 2">NIH1004</strain>
    </source>
</reference>
<dbReference type="Proteomes" id="UP000308092">
    <property type="component" value="Unassembled WGS sequence"/>
</dbReference>
<evidence type="ECO:0000313" key="2">
    <source>
        <dbReference type="Proteomes" id="UP000308092"/>
    </source>
</evidence>
<organism evidence="1 2">
    <name type="scientific">Aspergillus tanneri</name>
    <dbReference type="NCBI Taxonomy" id="1220188"/>
    <lineage>
        <taxon>Eukaryota</taxon>
        <taxon>Fungi</taxon>
        <taxon>Dikarya</taxon>
        <taxon>Ascomycota</taxon>
        <taxon>Pezizomycotina</taxon>
        <taxon>Eurotiomycetes</taxon>
        <taxon>Eurotiomycetidae</taxon>
        <taxon>Eurotiales</taxon>
        <taxon>Aspergillaceae</taxon>
        <taxon>Aspergillus</taxon>
        <taxon>Aspergillus subgen. Circumdati</taxon>
    </lineage>
</organism>
<comment type="caution">
    <text evidence="1">The sequence shown here is derived from an EMBL/GenBank/DDBJ whole genome shotgun (WGS) entry which is preliminary data.</text>
</comment>
<proteinExistence type="predicted"/>
<dbReference type="AlphaFoldDB" id="A0A4S3J614"/>
<accession>A0A4S3J614</accession>
<name>A0A4S3J614_9EURO</name>
<gene>
    <name evidence="1" type="ORF">EYZ11_010174</name>
</gene>
<sequence length="69" mass="8051">MASITEQLASPNAEGNNMARYGYQIRRWRRSLRWGANCVMARREMGPTHGEFMNITLVSSYRRWSRLAS</sequence>
<keyword evidence="2" id="KW-1185">Reference proteome</keyword>
<dbReference type="VEuPathDB" id="FungiDB:EYZ11_010174"/>